<keyword evidence="2" id="KW-0238">DNA-binding</keyword>
<dbReference type="RefSeq" id="WP_142895951.1">
    <property type="nucleotide sequence ID" value="NZ_ML660053.1"/>
</dbReference>
<dbReference type="OrthoDB" id="9788098at2"/>
<gene>
    <name evidence="5" type="ORF">FKG95_08890</name>
</gene>
<evidence type="ECO:0000259" key="4">
    <source>
        <dbReference type="PROSITE" id="PS50949"/>
    </source>
</evidence>
<evidence type="ECO:0000313" key="5">
    <source>
        <dbReference type="EMBL" id="TQV82320.1"/>
    </source>
</evidence>
<dbReference type="AlphaFoldDB" id="A0A545TYM0"/>
<comment type="caution">
    <text evidence="5">The sequence shown here is derived from an EMBL/GenBank/DDBJ whole genome shotgun (WGS) entry which is preliminary data.</text>
</comment>
<dbReference type="SMART" id="SM00345">
    <property type="entry name" value="HTH_GNTR"/>
    <property type="match status" value="1"/>
</dbReference>
<dbReference type="CDD" id="cd07377">
    <property type="entry name" value="WHTH_GntR"/>
    <property type="match status" value="1"/>
</dbReference>
<feature type="domain" description="HTH gntR-type" evidence="4">
    <location>
        <begin position="13"/>
        <end position="80"/>
    </location>
</feature>
<sequence>MLSPKDYSVSADRPAAIQIVEQLRSAIVRLELPPGQMLSESDLAESFGVSRTPVREALIKLAQQGFIEVRPQRGTFITKIRPKELLEARFIREAIETAAIERILGRLDSAATRACEATLKDQRAAAAAKDIYAFHLADDAFHSTLAQATGFERLSGMIESEKALMDRVRILSLKTMPPFKRLISQHKAILDAVVSGDRRAALTHMRGHLRELLTTLPQASHDYPQFFTETIEPGSDWAETHSGASL</sequence>
<dbReference type="Pfam" id="PF07729">
    <property type="entry name" value="FCD"/>
    <property type="match status" value="1"/>
</dbReference>
<keyword evidence="6" id="KW-1185">Reference proteome</keyword>
<dbReference type="PANTHER" id="PTHR43537">
    <property type="entry name" value="TRANSCRIPTIONAL REGULATOR, GNTR FAMILY"/>
    <property type="match status" value="1"/>
</dbReference>
<dbReference type="InterPro" id="IPR036390">
    <property type="entry name" value="WH_DNA-bd_sf"/>
</dbReference>
<dbReference type="SUPFAM" id="SSF46785">
    <property type="entry name" value="Winged helix' DNA-binding domain"/>
    <property type="match status" value="1"/>
</dbReference>
<dbReference type="GO" id="GO:0003677">
    <property type="term" value="F:DNA binding"/>
    <property type="evidence" value="ECO:0007669"/>
    <property type="project" value="UniProtKB-KW"/>
</dbReference>
<dbReference type="SMART" id="SM00895">
    <property type="entry name" value="FCD"/>
    <property type="match status" value="1"/>
</dbReference>
<keyword evidence="1" id="KW-0805">Transcription regulation</keyword>
<name>A0A545TYM0_9PROT</name>
<dbReference type="InterPro" id="IPR008920">
    <property type="entry name" value="TF_FadR/GntR_C"/>
</dbReference>
<dbReference type="EMBL" id="VHSH01000002">
    <property type="protein sequence ID" value="TQV82320.1"/>
    <property type="molecule type" value="Genomic_DNA"/>
</dbReference>
<dbReference type="InterPro" id="IPR000524">
    <property type="entry name" value="Tscrpt_reg_HTH_GntR"/>
</dbReference>
<dbReference type="PRINTS" id="PR00035">
    <property type="entry name" value="HTHGNTR"/>
</dbReference>
<dbReference type="PROSITE" id="PS50949">
    <property type="entry name" value="HTH_GNTR"/>
    <property type="match status" value="1"/>
</dbReference>
<reference evidence="5 6" key="1">
    <citation type="submission" date="2019-06" db="EMBL/GenBank/DDBJ databases">
        <title>Whole genome sequence for Rhodospirillaceae sp. R148.</title>
        <authorList>
            <person name="Wang G."/>
        </authorList>
    </citation>
    <scope>NUCLEOTIDE SEQUENCE [LARGE SCALE GENOMIC DNA]</scope>
    <source>
        <strain evidence="5 6">R148</strain>
    </source>
</reference>
<proteinExistence type="predicted"/>
<evidence type="ECO:0000256" key="3">
    <source>
        <dbReference type="ARBA" id="ARBA00023163"/>
    </source>
</evidence>
<keyword evidence="3" id="KW-0804">Transcription</keyword>
<evidence type="ECO:0000256" key="1">
    <source>
        <dbReference type="ARBA" id="ARBA00023015"/>
    </source>
</evidence>
<accession>A0A545TYM0</accession>
<organism evidence="5 6">
    <name type="scientific">Denitrobaculum tricleocarpae</name>
    <dbReference type="NCBI Taxonomy" id="2591009"/>
    <lineage>
        <taxon>Bacteria</taxon>
        <taxon>Pseudomonadati</taxon>
        <taxon>Pseudomonadota</taxon>
        <taxon>Alphaproteobacteria</taxon>
        <taxon>Rhodospirillales</taxon>
        <taxon>Rhodospirillaceae</taxon>
        <taxon>Denitrobaculum</taxon>
    </lineage>
</organism>
<dbReference type="Proteomes" id="UP000315252">
    <property type="component" value="Unassembled WGS sequence"/>
</dbReference>
<evidence type="ECO:0000313" key="6">
    <source>
        <dbReference type="Proteomes" id="UP000315252"/>
    </source>
</evidence>
<dbReference type="Pfam" id="PF00392">
    <property type="entry name" value="GntR"/>
    <property type="match status" value="1"/>
</dbReference>
<dbReference type="Gene3D" id="1.20.120.530">
    <property type="entry name" value="GntR ligand-binding domain-like"/>
    <property type="match status" value="1"/>
</dbReference>
<dbReference type="Gene3D" id="1.10.10.10">
    <property type="entry name" value="Winged helix-like DNA-binding domain superfamily/Winged helix DNA-binding domain"/>
    <property type="match status" value="1"/>
</dbReference>
<dbReference type="PANTHER" id="PTHR43537:SF51">
    <property type="entry name" value="HTH-TYPE TRANSCRIPTIONAL REGULATOR LGOR-RELATED"/>
    <property type="match status" value="1"/>
</dbReference>
<dbReference type="GO" id="GO:0003700">
    <property type="term" value="F:DNA-binding transcription factor activity"/>
    <property type="evidence" value="ECO:0007669"/>
    <property type="project" value="InterPro"/>
</dbReference>
<protein>
    <submittedName>
        <fullName evidence="5">GntR family transcriptional regulator</fullName>
    </submittedName>
</protein>
<dbReference type="InterPro" id="IPR011711">
    <property type="entry name" value="GntR_C"/>
</dbReference>
<dbReference type="InterPro" id="IPR036388">
    <property type="entry name" value="WH-like_DNA-bd_sf"/>
</dbReference>
<evidence type="ECO:0000256" key="2">
    <source>
        <dbReference type="ARBA" id="ARBA00023125"/>
    </source>
</evidence>
<dbReference type="SUPFAM" id="SSF48008">
    <property type="entry name" value="GntR ligand-binding domain-like"/>
    <property type="match status" value="1"/>
</dbReference>